<sequence length="201" mass="22311">MEDPQTSGTVREGGGLENQNESRETEFNVGERQGRSVEQQPVESKIDIGQLAKELRNVTERQDSLLNLLNRSLNIHPSISPVPETTLSEQIPPEELTWTYNVAQRYWASLIPTDENISKTVRLFLGDIVNGSHWLKKASRAQTSDKPKAEVIHESGSAKGGTTVKTTFVFEWDPPPTDPNQSLCRQPSTEIDADTEAVLAS</sequence>
<proteinExistence type="predicted"/>
<name>A0A423VYB0_9PEZI</name>
<accession>A0A423VYB0</accession>
<organism evidence="2 3">
    <name type="scientific">Cytospora schulzeri</name>
    <dbReference type="NCBI Taxonomy" id="448051"/>
    <lineage>
        <taxon>Eukaryota</taxon>
        <taxon>Fungi</taxon>
        <taxon>Dikarya</taxon>
        <taxon>Ascomycota</taxon>
        <taxon>Pezizomycotina</taxon>
        <taxon>Sordariomycetes</taxon>
        <taxon>Sordariomycetidae</taxon>
        <taxon>Diaporthales</taxon>
        <taxon>Cytosporaceae</taxon>
        <taxon>Cytospora</taxon>
    </lineage>
</organism>
<feature type="compositionally biased region" description="Basic and acidic residues" evidence="1">
    <location>
        <begin position="143"/>
        <end position="153"/>
    </location>
</feature>
<gene>
    <name evidence="2" type="ORF">VMCG_08000</name>
</gene>
<dbReference type="EMBL" id="LKEA01000034">
    <property type="protein sequence ID" value="ROV96014.1"/>
    <property type="molecule type" value="Genomic_DNA"/>
</dbReference>
<protein>
    <submittedName>
        <fullName evidence="2">Uncharacterized protein</fullName>
    </submittedName>
</protein>
<evidence type="ECO:0000313" key="3">
    <source>
        <dbReference type="Proteomes" id="UP000283895"/>
    </source>
</evidence>
<comment type="caution">
    <text evidence="2">The sequence shown here is derived from an EMBL/GenBank/DDBJ whole genome shotgun (WGS) entry which is preliminary data.</text>
</comment>
<evidence type="ECO:0000256" key="1">
    <source>
        <dbReference type="SAM" id="MobiDB-lite"/>
    </source>
</evidence>
<feature type="compositionally biased region" description="Polar residues" evidence="1">
    <location>
        <begin position="179"/>
        <end position="189"/>
    </location>
</feature>
<reference evidence="2 3" key="1">
    <citation type="submission" date="2015-09" db="EMBL/GenBank/DDBJ databases">
        <title>Host preference determinants of Valsa canker pathogens revealed by comparative genomics.</title>
        <authorList>
            <person name="Yin Z."/>
            <person name="Huang L."/>
        </authorList>
    </citation>
    <scope>NUCLEOTIDE SEQUENCE [LARGE SCALE GENOMIC DNA]</scope>
    <source>
        <strain evidence="2 3">03-1</strain>
    </source>
</reference>
<feature type="region of interest" description="Disordered" evidence="1">
    <location>
        <begin position="174"/>
        <end position="201"/>
    </location>
</feature>
<dbReference type="AlphaFoldDB" id="A0A423VYB0"/>
<evidence type="ECO:0000313" key="2">
    <source>
        <dbReference type="EMBL" id="ROV96014.1"/>
    </source>
</evidence>
<dbReference type="Proteomes" id="UP000283895">
    <property type="component" value="Unassembled WGS sequence"/>
</dbReference>
<feature type="region of interest" description="Disordered" evidence="1">
    <location>
        <begin position="1"/>
        <end position="44"/>
    </location>
</feature>
<keyword evidence="3" id="KW-1185">Reference proteome</keyword>
<feature type="region of interest" description="Disordered" evidence="1">
    <location>
        <begin position="139"/>
        <end position="158"/>
    </location>
</feature>